<organism evidence="3 4">
    <name type="scientific">Serendipita indica (strain DSM 11827)</name>
    <name type="common">Root endophyte fungus</name>
    <name type="synonym">Piriformospora indica</name>
    <dbReference type="NCBI Taxonomy" id="1109443"/>
    <lineage>
        <taxon>Eukaryota</taxon>
        <taxon>Fungi</taxon>
        <taxon>Dikarya</taxon>
        <taxon>Basidiomycota</taxon>
        <taxon>Agaricomycotina</taxon>
        <taxon>Agaricomycetes</taxon>
        <taxon>Sebacinales</taxon>
        <taxon>Serendipitaceae</taxon>
        <taxon>Serendipita</taxon>
    </lineage>
</organism>
<feature type="compositionally biased region" description="Polar residues" evidence="1">
    <location>
        <begin position="310"/>
        <end position="362"/>
    </location>
</feature>
<feature type="compositionally biased region" description="Polar residues" evidence="1">
    <location>
        <begin position="871"/>
        <end position="882"/>
    </location>
</feature>
<feature type="compositionally biased region" description="Polar residues" evidence="1">
    <location>
        <begin position="140"/>
        <end position="153"/>
    </location>
</feature>
<dbReference type="AlphaFoldDB" id="G4T9K5"/>
<evidence type="ECO:0000256" key="2">
    <source>
        <dbReference type="SAM" id="Phobius"/>
    </source>
</evidence>
<evidence type="ECO:0000256" key="1">
    <source>
        <dbReference type="SAM" id="MobiDB-lite"/>
    </source>
</evidence>
<feature type="compositionally biased region" description="Polar residues" evidence="1">
    <location>
        <begin position="293"/>
        <end position="302"/>
    </location>
</feature>
<gene>
    <name evidence="3" type="ORF">PIIN_01856</name>
</gene>
<evidence type="ECO:0008006" key="5">
    <source>
        <dbReference type="Google" id="ProtNLM"/>
    </source>
</evidence>
<comment type="caution">
    <text evidence="3">The sequence shown here is derived from an EMBL/GenBank/DDBJ whole genome shotgun (WGS) entry which is preliminary data.</text>
</comment>
<feature type="region of interest" description="Disordered" evidence="1">
    <location>
        <begin position="851"/>
        <end position="885"/>
    </location>
</feature>
<feature type="region of interest" description="Disordered" evidence="1">
    <location>
        <begin position="96"/>
        <end position="406"/>
    </location>
</feature>
<dbReference type="SUPFAM" id="SSF50044">
    <property type="entry name" value="SH3-domain"/>
    <property type="match status" value="1"/>
</dbReference>
<dbReference type="OrthoDB" id="5340910at2759"/>
<feature type="transmembrane region" description="Helical" evidence="2">
    <location>
        <begin position="35"/>
        <end position="57"/>
    </location>
</feature>
<feature type="compositionally biased region" description="Low complexity" evidence="1">
    <location>
        <begin position="13"/>
        <end position="25"/>
    </location>
</feature>
<name>G4T9K5_SERID</name>
<evidence type="ECO:0000313" key="3">
    <source>
        <dbReference type="EMBL" id="CCA67989.1"/>
    </source>
</evidence>
<feature type="region of interest" description="Disordered" evidence="1">
    <location>
        <begin position="1"/>
        <end position="26"/>
    </location>
</feature>
<feature type="compositionally biased region" description="Basic residues" evidence="1">
    <location>
        <begin position="267"/>
        <end position="283"/>
    </location>
</feature>
<feature type="compositionally biased region" description="Polar residues" evidence="1">
    <location>
        <begin position="381"/>
        <end position="406"/>
    </location>
</feature>
<dbReference type="Proteomes" id="UP000007148">
    <property type="component" value="Unassembled WGS sequence"/>
</dbReference>
<evidence type="ECO:0000313" key="4">
    <source>
        <dbReference type="Proteomes" id="UP000007148"/>
    </source>
</evidence>
<keyword evidence="2" id="KW-0472">Membrane</keyword>
<proteinExistence type="predicted"/>
<keyword evidence="4" id="KW-1185">Reference proteome</keyword>
<reference evidence="3 4" key="1">
    <citation type="journal article" date="2011" name="PLoS Pathog.">
        <title>Endophytic Life Strategies Decoded by Genome and Transcriptome Analyses of the Mutualistic Root Symbiont Piriformospora indica.</title>
        <authorList>
            <person name="Zuccaro A."/>
            <person name="Lahrmann U."/>
            <person name="Guldener U."/>
            <person name="Langen G."/>
            <person name="Pfiffi S."/>
            <person name="Biedenkopf D."/>
            <person name="Wong P."/>
            <person name="Samans B."/>
            <person name="Grimm C."/>
            <person name="Basiewicz M."/>
            <person name="Murat C."/>
            <person name="Martin F."/>
            <person name="Kogel K.H."/>
        </authorList>
    </citation>
    <scope>NUCLEOTIDE SEQUENCE [LARGE SCALE GENOMIC DNA]</scope>
    <source>
        <strain evidence="3 4">DSM 11827</strain>
    </source>
</reference>
<accession>G4T9K5</accession>
<dbReference type="InParanoid" id="G4T9K5"/>
<keyword evidence="2" id="KW-0812">Transmembrane</keyword>
<feature type="compositionally biased region" description="Low complexity" evidence="1">
    <location>
        <begin position="175"/>
        <end position="200"/>
    </location>
</feature>
<feature type="compositionally biased region" description="Basic residues" evidence="1">
    <location>
        <begin position="1"/>
        <end position="12"/>
    </location>
</feature>
<dbReference type="InterPro" id="IPR036028">
    <property type="entry name" value="SH3-like_dom_sf"/>
</dbReference>
<dbReference type="eggNOG" id="ENOG502SPR0">
    <property type="taxonomic scope" value="Eukaryota"/>
</dbReference>
<dbReference type="HOGENOM" id="CLU_305042_0_0_1"/>
<dbReference type="EMBL" id="CAFZ01000023">
    <property type="protein sequence ID" value="CCA67989.1"/>
    <property type="molecule type" value="Genomic_DNA"/>
</dbReference>
<feature type="region of interest" description="Disordered" evidence="1">
    <location>
        <begin position="928"/>
        <end position="962"/>
    </location>
</feature>
<feature type="compositionally biased region" description="Polar residues" evidence="1">
    <location>
        <begin position="160"/>
        <end position="174"/>
    </location>
</feature>
<protein>
    <recommendedName>
        <fullName evidence="5">SH3 domain-containing protein</fullName>
    </recommendedName>
</protein>
<keyword evidence="2" id="KW-1133">Transmembrane helix</keyword>
<dbReference type="STRING" id="1109443.G4T9K5"/>
<feature type="compositionally biased region" description="Polar residues" evidence="1">
    <location>
        <begin position="202"/>
        <end position="215"/>
    </location>
</feature>
<sequence length="973" mass="102812">MSSRRSRIRLRRQSSPDAVPSSPASKLGPLSVSTLAGLVAAAFALFVLGTWLIVLLIRRKRRRNKRVNPIGGRLKARRLGDEDTEHEQKIQNNVQNGVSDFSRKDGASGGPFAHVGSDGTEYKFDPNMPLGRDPLAPASQFASKSHGTSNAPQSIILPSLSPNPHQAASPYTAQSSSWNSPSSVTPLYSTSPSIPTTPSPLRHSSSDSPQQSTPNVAGPSNPRPPMRARAPSQLSKSFSVIDAQEAADMPELPPQEPLVRSRSSTSRPRKLEKRRRSASLRRSKAGDTPVPARTSQGDNNQDAPKIQLHHTPSFTQPLSDSDQSTKTIVPSKTKPANSPAPSDTPPNSYTPTPHTLTRQRSGIRQPGDANHLRPPKEPSGATGNSPLSRAQSSNEQNYGTTISPNVNVHGAAYGQAAGRPQPTPLQSQNLGALLWSSQSNANFENDVLAYHKAAGNVPKPFKPFAFQFPRRSPTISTSTGGPSRSFANLPVAESAGNSNGFAALVAAAGLSSPVNSPSPSPVPAGRPPVGVNAYGDTLNSNTPWRPSTEGLTAFPPRSSTDALTNFGNGPLESRHSMQSGYSMEVPWETHEGGASSPSAFSFSTDLYGYGNTGRGSASNSIDLYRRVDPSTLITGASTGAGTGEADLDGRHSLSLLGGEPLTAAELDSRGLRVRRFREGHASVSSFTAFNATGADEGRSTRTPSWTLEALRENLFGPAHRRGQESVASSSVGSQRSSLLPWNNAALGVAIGPPALASPRDANFQFAIGGTPGTMASSSSSHPYAQWTGQQLPGASYGEAVGMPPSEPRVKTVVRAFAPLLPDELVLRPGEELVVLQEFDDGWCVVAREGLGSSGAPTPPGLDPDDLVSPNADRNSLTGSSSSRGKRVLEMGTCPCWVFDETSSRDAEFTRPMRSTSLGVTVSMRLPAASSPHPGSVSGRDSFSFPHVPSGDGPSKVPRMGTPIREEVISWSNF</sequence>